<evidence type="ECO:0000313" key="2">
    <source>
        <dbReference type="Proteomes" id="UP000612282"/>
    </source>
</evidence>
<dbReference type="RefSeq" id="WP_203805375.1">
    <property type="nucleotide sequence ID" value="NZ_BAAAQE010000117.1"/>
</dbReference>
<reference evidence="1 2" key="1">
    <citation type="submission" date="2021-01" db="EMBL/GenBank/DDBJ databases">
        <title>Whole genome shotgun sequence of Actinoplanes couchii NBRC 106145.</title>
        <authorList>
            <person name="Komaki H."/>
            <person name="Tamura T."/>
        </authorList>
    </citation>
    <scope>NUCLEOTIDE SEQUENCE [LARGE SCALE GENOMIC DNA]</scope>
    <source>
        <strain evidence="1 2">NBRC 106145</strain>
    </source>
</reference>
<gene>
    <name evidence="1" type="ORF">Aco03nite_077560</name>
</gene>
<keyword evidence="2" id="KW-1185">Reference proteome</keyword>
<organism evidence="1 2">
    <name type="scientific">Actinoplanes couchii</name>
    <dbReference type="NCBI Taxonomy" id="403638"/>
    <lineage>
        <taxon>Bacteria</taxon>
        <taxon>Bacillati</taxon>
        <taxon>Actinomycetota</taxon>
        <taxon>Actinomycetes</taxon>
        <taxon>Micromonosporales</taxon>
        <taxon>Micromonosporaceae</taxon>
        <taxon>Actinoplanes</taxon>
    </lineage>
</organism>
<sequence length="96" mass="10364">MNDNVFDDPVVKALLKHLAEERSRNDALGELSRELLTGRARPMDLLRSGWYGEGLAAAAMPGQTELTRMAPDQQAELLDVATRLRGAGDAIGGDES</sequence>
<dbReference type="EMBL" id="BOMG01000096">
    <property type="protein sequence ID" value="GID59352.1"/>
    <property type="molecule type" value="Genomic_DNA"/>
</dbReference>
<evidence type="ECO:0000313" key="1">
    <source>
        <dbReference type="EMBL" id="GID59352.1"/>
    </source>
</evidence>
<name>A0ABQ3XLH2_9ACTN</name>
<protein>
    <submittedName>
        <fullName evidence="1">Uncharacterized protein</fullName>
    </submittedName>
</protein>
<proteinExistence type="predicted"/>
<dbReference type="Proteomes" id="UP000612282">
    <property type="component" value="Unassembled WGS sequence"/>
</dbReference>
<comment type="caution">
    <text evidence="1">The sequence shown here is derived from an EMBL/GenBank/DDBJ whole genome shotgun (WGS) entry which is preliminary data.</text>
</comment>
<accession>A0ABQ3XLH2</accession>